<sequence length="105" mass="12259">MGQVYRTLKIEIPWRLVEERPVVLDLVTRMYLAAAEYVRRLLKEATGQEEPRLTPNELDRLPTPDRRELAHKIIEGVFPSTGSQIRLWCLSNSSGRMSSFSERFR</sequence>
<organism evidence="1 2">
    <name type="scientific">Pyrobaculum islandicum (strain DSM 4184 / JCM 9189 / GEO3)</name>
    <dbReference type="NCBI Taxonomy" id="384616"/>
    <lineage>
        <taxon>Archaea</taxon>
        <taxon>Thermoproteota</taxon>
        <taxon>Thermoprotei</taxon>
        <taxon>Thermoproteales</taxon>
        <taxon>Thermoproteaceae</taxon>
        <taxon>Pyrobaculum</taxon>
    </lineage>
</organism>
<reference evidence="1" key="1">
    <citation type="submission" date="2006-12" db="EMBL/GenBank/DDBJ databases">
        <title>Complete sequence of Pyrobaculum islandicum DSM 4184.</title>
        <authorList>
            <person name="Copeland A."/>
            <person name="Lucas S."/>
            <person name="Lapidus A."/>
            <person name="Barry K."/>
            <person name="Detter J.C."/>
            <person name="Glavina del Rio T."/>
            <person name="Dalin E."/>
            <person name="Tice H."/>
            <person name="Pitluck S."/>
            <person name="Meincke L."/>
            <person name="Brettin T."/>
            <person name="Bruce D."/>
            <person name="Han C."/>
            <person name="Tapia R."/>
            <person name="Gilna P."/>
            <person name="Schmutz J."/>
            <person name="Larimer F."/>
            <person name="Land M."/>
            <person name="Hauser L."/>
            <person name="Kyrpides N."/>
            <person name="Mikhailova N."/>
            <person name="Cozen A.E."/>
            <person name="Fitz-Gibbon S.T."/>
            <person name="House C.H."/>
            <person name="Saltikov C."/>
            <person name="Lowe T."/>
            <person name="Richardson P."/>
        </authorList>
    </citation>
    <scope>NUCLEOTIDE SEQUENCE [LARGE SCALE GENOMIC DNA]</scope>
    <source>
        <strain evidence="1">DSM 4184</strain>
    </source>
</reference>
<dbReference type="HOGENOM" id="CLU_173772_0_0_2"/>
<protein>
    <submittedName>
        <fullName evidence="1">Uncharacterized protein</fullName>
    </submittedName>
</protein>
<evidence type="ECO:0000313" key="1">
    <source>
        <dbReference type="EMBL" id="ABL88213.1"/>
    </source>
</evidence>
<gene>
    <name evidence="1" type="ordered locus">Pisl_1039</name>
</gene>
<dbReference type="eggNOG" id="arCOG00687">
    <property type="taxonomic scope" value="Archaea"/>
</dbReference>
<dbReference type="AlphaFoldDB" id="A1RTD1"/>
<accession>A1RTD1</accession>
<dbReference type="KEGG" id="pis:Pisl_1039"/>
<dbReference type="Proteomes" id="UP000002595">
    <property type="component" value="Chromosome"/>
</dbReference>
<proteinExistence type="predicted"/>
<name>A1RTD1_PYRIL</name>
<evidence type="ECO:0000313" key="2">
    <source>
        <dbReference type="Proteomes" id="UP000002595"/>
    </source>
</evidence>
<keyword evidence="2" id="KW-1185">Reference proteome</keyword>
<dbReference type="EMBL" id="CP000504">
    <property type="protein sequence ID" value="ABL88213.1"/>
    <property type="molecule type" value="Genomic_DNA"/>
</dbReference>